<keyword evidence="2" id="KW-1185">Reference proteome</keyword>
<reference evidence="1" key="1">
    <citation type="journal article" date="2020" name="Stud. Mycol.">
        <title>101 Dothideomycetes genomes: a test case for predicting lifestyles and emergence of pathogens.</title>
        <authorList>
            <person name="Haridas S."/>
            <person name="Albert R."/>
            <person name="Binder M."/>
            <person name="Bloem J."/>
            <person name="Labutti K."/>
            <person name="Salamov A."/>
            <person name="Andreopoulos B."/>
            <person name="Baker S."/>
            <person name="Barry K."/>
            <person name="Bills G."/>
            <person name="Bluhm B."/>
            <person name="Cannon C."/>
            <person name="Castanera R."/>
            <person name="Culley D."/>
            <person name="Daum C."/>
            <person name="Ezra D."/>
            <person name="Gonzalez J."/>
            <person name="Henrissat B."/>
            <person name="Kuo A."/>
            <person name="Liang C."/>
            <person name="Lipzen A."/>
            <person name="Lutzoni F."/>
            <person name="Magnuson J."/>
            <person name="Mondo S."/>
            <person name="Nolan M."/>
            <person name="Ohm R."/>
            <person name="Pangilinan J."/>
            <person name="Park H.-J."/>
            <person name="Ramirez L."/>
            <person name="Alfaro M."/>
            <person name="Sun H."/>
            <person name="Tritt A."/>
            <person name="Yoshinaga Y."/>
            <person name="Zwiers L.-H."/>
            <person name="Turgeon B."/>
            <person name="Goodwin S."/>
            <person name="Spatafora J."/>
            <person name="Crous P."/>
            <person name="Grigoriev I."/>
        </authorList>
    </citation>
    <scope>NUCLEOTIDE SEQUENCE</scope>
    <source>
        <strain evidence="1">Tuck. ex Michener</strain>
    </source>
</reference>
<dbReference type="Proteomes" id="UP000800092">
    <property type="component" value="Unassembled WGS sequence"/>
</dbReference>
<evidence type="ECO:0000313" key="2">
    <source>
        <dbReference type="Proteomes" id="UP000800092"/>
    </source>
</evidence>
<gene>
    <name evidence="1" type="ORF">EV356DRAFT_296808</name>
</gene>
<dbReference type="EMBL" id="ML991828">
    <property type="protein sequence ID" value="KAF2231354.1"/>
    <property type="molecule type" value="Genomic_DNA"/>
</dbReference>
<protein>
    <submittedName>
        <fullName evidence="1">Uncharacterized protein</fullName>
    </submittedName>
</protein>
<proteinExistence type="predicted"/>
<accession>A0A6A6GZV3</accession>
<dbReference type="AlphaFoldDB" id="A0A6A6GZV3"/>
<evidence type="ECO:0000313" key="1">
    <source>
        <dbReference type="EMBL" id="KAF2231354.1"/>
    </source>
</evidence>
<name>A0A6A6GZV3_VIRVR</name>
<sequence>MGSYRNRKHLNGVSLLSSSYLNMELPRLTNHTSAIAQRSPTESTLGGLTKRYSEEYREGTTALKHHAIGSDSKSSQYSLRVGKDRAGTQQNIFNGLLTDVLRTLVYNLDINIADEFSNHVEVKAPAIPNITDISYFTLGDVSSSKWNVI</sequence>
<organism evidence="1 2">
    <name type="scientific">Viridothelium virens</name>
    <name type="common">Speckled blister lichen</name>
    <name type="synonym">Trypethelium virens</name>
    <dbReference type="NCBI Taxonomy" id="1048519"/>
    <lineage>
        <taxon>Eukaryota</taxon>
        <taxon>Fungi</taxon>
        <taxon>Dikarya</taxon>
        <taxon>Ascomycota</taxon>
        <taxon>Pezizomycotina</taxon>
        <taxon>Dothideomycetes</taxon>
        <taxon>Dothideomycetes incertae sedis</taxon>
        <taxon>Trypetheliales</taxon>
        <taxon>Trypetheliaceae</taxon>
        <taxon>Viridothelium</taxon>
    </lineage>
</organism>